<keyword evidence="5" id="KW-0862">Zinc</keyword>
<evidence type="ECO:0000256" key="3">
    <source>
        <dbReference type="ARBA" id="ARBA00022723"/>
    </source>
</evidence>
<dbReference type="PANTHER" id="PTHR46283">
    <property type="entry name" value="E3 UBIQUITIN-PROTEIN LIGASE MARCH5"/>
    <property type="match status" value="1"/>
</dbReference>
<feature type="region of interest" description="Disordered" evidence="12">
    <location>
        <begin position="1"/>
        <end position="26"/>
    </location>
</feature>
<evidence type="ECO:0000313" key="15">
    <source>
        <dbReference type="Proteomes" id="UP001652661"/>
    </source>
</evidence>
<evidence type="ECO:0000256" key="12">
    <source>
        <dbReference type="SAM" id="MobiDB-lite"/>
    </source>
</evidence>
<feature type="transmembrane region" description="Helical" evidence="13">
    <location>
        <begin position="173"/>
        <end position="194"/>
    </location>
</feature>
<dbReference type="Pfam" id="PF12906">
    <property type="entry name" value="RINGv"/>
    <property type="match status" value="1"/>
</dbReference>
<dbReference type="AlphaFoldDB" id="A0A6P4J2T1"/>
<dbReference type="RefSeq" id="XP_017035235.1">
    <property type="nucleotide sequence ID" value="XM_017179746.3"/>
</dbReference>
<keyword evidence="7 13" id="KW-0472">Membrane</keyword>
<evidence type="ECO:0000256" key="7">
    <source>
        <dbReference type="ARBA" id="ARBA00023136"/>
    </source>
</evidence>
<dbReference type="PROSITE" id="PS51292">
    <property type="entry name" value="ZF_RING_CH"/>
    <property type="match status" value="1"/>
</dbReference>
<dbReference type="Proteomes" id="UP001652661">
    <property type="component" value="Chromosome X"/>
</dbReference>
<feature type="transmembrane region" description="Helical" evidence="13">
    <location>
        <begin position="265"/>
        <end position="287"/>
    </location>
</feature>
<dbReference type="InterPro" id="IPR013083">
    <property type="entry name" value="Znf_RING/FYVE/PHD"/>
</dbReference>
<keyword evidence="3" id="KW-0479">Metal-binding</keyword>
<evidence type="ECO:0000256" key="11">
    <source>
        <dbReference type="ARBA" id="ARBA00043231"/>
    </source>
</evidence>
<sequence>MADNNVSQVNTNPGRAGEIFTGDSNHTMPIIQEDPEEPERCCWICFATDEDNRLAAWVKPCQCRGSTKWVHQSCLYRWIDEKMNNENENNEPPARSVSCPQCLTEYILEFPQMGTVGLVLEALETFMSRICPYLMAGFFISAVYWTASSFGAVTLIQLLGYEQALPLMQACDPLFLVFGLPFIPIGLVLCRLICWQDAVLRVIQGREIVEDEIQELEEQQGIFRYPTVPIVSEPPTAARVFFGAILLPTISCAVGKILFNSVETTFLRTLLGGFTFIAVKGILKIYLRYKQYVRRKNLRIMDYTEENIRTYMPQNNDDFEDIDMNIDIDQDLDIDQD</sequence>
<keyword evidence="2 13" id="KW-0812">Transmembrane</keyword>
<dbReference type="SMART" id="SM00744">
    <property type="entry name" value="RINGv"/>
    <property type="match status" value="1"/>
</dbReference>
<dbReference type="OrthoDB" id="5817083at2759"/>
<gene>
    <name evidence="16" type="primary">LOC108083804</name>
</gene>
<evidence type="ECO:0000256" key="10">
    <source>
        <dbReference type="ARBA" id="ARBA00043185"/>
    </source>
</evidence>
<organism evidence="15 16">
    <name type="scientific">Drosophila kikkawai</name>
    <name type="common">Fruit fly</name>
    <dbReference type="NCBI Taxonomy" id="30033"/>
    <lineage>
        <taxon>Eukaryota</taxon>
        <taxon>Metazoa</taxon>
        <taxon>Ecdysozoa</taxon>
        <taxon>Arthropoda</taxon>
        <taxon>Hexapoda</taxon>
        <taxon>Insecta</taxon>
        <taxon>Pterygota</taxon>
        <taxon>Neoptera</taxon>
        <taxon>Endopterygota</taxon>
        <taxon>Diptera</taxon>
        <taxon>Brachycera</taxon>
        <taxon>Muscomorpha</taxon>
        <taxon>Ephydroidea</taxon>
        <taxon>Drosophilidae</taxon>
        <taxon>Drosophila</taxon>
        <taxon>Sophophora</taxon>
    </lineage>
</organism>
<evidence type="ECO:0000256" key="9">
    <source>
        <dbReference type="ARBA" id="ARBA00043044"/>
    </source>
</evidence>
<evidence type="ECO:0000259" key="14">
    <source>
        <dbReference type="PROSITE" id="PS51292"/>
    </source>
</evidence>
<dbReference type="GO" id="GO:0016020">
    <property type="term" value="C:membrane"/>
    <property type="evidence" value="ECO:0007669"/>
    <property type="project" value="UniProtKB-SubCell"/>
</dbReference>
<dbReference type="GO" id="GO:0008270">
    <property type="term" value="F:zinc ion binding"/>
    <property type="evidence" value="ECO:0007669"/>
    <property type="project" value="UniProtKB-KW"/>
</dbReference>
<keyword evidence="6 13" id="KW-1133">Transmembrane helix</keyword>
<dbReference type="SUPFAM" id="SSF57850">
    <property type="entry name" value="RING/U-box"/>
    <property type="match status" value="1"/>
</dbReference>
<reference evidence="16" key="1">
    <citation type="submission" date="2025-08" db="UniProtKB">
        <authorList>
            <consortium name="RefSeq"/>
        </authorList>
    </citation>
    <scope>IDENTIFICATION</scope>
    <source>
        <strain evidence="16">14028-0561.14</strain>
        <tissue evidence="16">Whole fly</tissue>
    </source>
</reference>
<feature type="compositionally biased region" description="Polar residues" evidence="12">
    <location>
        <begin position="1"/>
        <end position="13"/>
    </location>
</feature>
<dbReference type="GeneID" id="108083804"/>
<feature type="domain" description="RING-CH-type" evidence="14">
    <location>
        <begin position="34"/>
        <end position="109"/>
    </location>
</feature>
<evidence type="ECO:0000256" key="13">
    <source>
        <dbReference type="SAM" id="Phobius"/>
    </source>
</evidence>
<dbReference type="CDD" id="cd16701">
    <property type="entry name" value="RING_CH-C4HC3_MARCH5"/>
    <property type="match status" value="1"/>
</dbReference>
<dbReference type="Gene3D" id="3.30.40.10">
    <property type="entry name" value="Zinc/RING finger domain, C3HC4 (zinc finger)"/>
    <property type="match status" value="1"/>
</dbReference>
<dbReference type="InterPro" id="IPR011016">
    <property type="entry name" value="Znf_RING-CH"/>
</dbReference>
<feature type="transmembrane region" description="Helical" evidence="13">
    <location>
        <begin position="133"/>
        <end position="161"/>
    </location>
</feature>
<evidence type="ECO:0000256" key="8">
    <source>
        <dbReference type="ARBA" id="ARBA00040151"/>
    </source>
</evidence>
<accession>A0A6P4J2T1</accession>
<evidence type="ECO:0000313" key="16">
    <source>
        <dbReference type="RefSeq" id="XP_017035235.1"/>
    </source>
</evidence>
<evidence type="ECO:0000256" key="5">
    <source>
        <dbReference type="ARBA" id="ARBA00022833"/>
    </source>
</evidence>
<name>A0A6P4J2T1_DROKI</name>
<evidence type="ECO:0000256" key="4">
    <source>
        <dbReference type="ARBA" id="ARBA00022771"/>
    </source>
</evidence>
<keyword evidence="15" id="KW-1185">Reference proteome</keyword>
<feature type="transmembrane region" description="Helical" evidence="13">
    <location>
        <begin position="240"/>
        <end position="259"/>
    </location>
</feature>
<comment type="subcellular location">
    <subcellularLocation>
        <location evidence="1">Membrane</location>
        <topology evidence="1">Multi-pass membrane protein</topology>
    </subcellularLocation>
</comment>
<keyword evidence="4" id="KW-0863">Zinc-finger</keyword>
<protein>
    <recommendedName>
        <fullName evidence="8">E3 ubiquitin-protein ligase MARCHF5</fullName>
    </recommendedName>
    <alternativeName>
        <fullName evidence="10">Membrane-associated RING finger protein 5</fullName>
    </alternativeName>
    <alternativeName>
        <fullName evidence="9">Membrane-associated RING-CH protein V</fullName>
    </alternativeName>
    <alternativeName>
        <fullName evidence="11">RING-type E3 ubiquitin transferase MARCHF5</fullName>
    </alternativeName>
</protein>
<evidence type="ECO:0000256" key="2">
    <source>
        <dbReference type="ARBA" id="ARBA00022692"/>
    </source>
</evidence>
<proteinExistence type="predicted"/>
<evidence type="ECO:0000256" key="6">
    <source>
        <dbReference type="ARBA" id="ARBA00022989"/>
    </source>
</evidence>
<evidence type="ECO:0000256" key="1">
    <source>
        <dbReference type="ARBA" id="ARBA00004141"/>
    </source>
</evidence>